<dbReference type="EMBL" id="JAOQJZ010000011">
    <property type="protein sequence ID" value="MCU6706404.1"/>
    <property type="molecule type" value="Genomic_DNA"/>
</dbReference>
<dbReference type="Proteomes" id="UP001208131">
    <property type="component" value="Unassembled WGS sequence"/>
</dbReference>
<name>A0AAE3IJ80_9FIRM</name>
<comment type="caution">
    <text evidence="1">The sequence shown here is derived from an EMBL/GenBank/DDBJ whole genome shotgun (WGS) entry which is preliminary data.</text>
</comment>
<dbReference type="AlphaFoldDB" id="A0AAE3IJ80"/>
<gene>
    <name evidence="1" type="ORF">OCV57_10790</name>
</gene>
<sequence length="324" mass="35805">MKDKFIKKLKRSWLAIWIAFAAAALSTIGVLAAYTSVSSVKRVVSTQKGAGMLFSSNYLTTDENDLPRTITFSSMENSPCVTVNVCNYPQTLIKHNDKDITYTLTVELVDSNGNAVTGENTAKYSVEYNGEKKTFGSNSKIEFSLLKLMADDFNKHEFVLTFDKSQLTKSDIYMRVTAIPTNQAELKPLSAKLGVIYINDNTSATWTGTFIDNATSPKDLDGFNYRLSGSGEGTVTLTWNTNYVDISPWFKNTYDLTISKDSSGIATATLKVNSAEKNQYDIQFYRTNGINSAEQWSDGNHTDITVTGTGFVSMSFTQSATKEN</sequence>
<evidence type="ECO:0000313" key="1">
    <source>
        <dbReference type="EMBL" id="MCU6706404.1"/>
    </source>
</evidence>
<keyword evidence="2" id="KW-1185">Reference proteome</keyword>
<accession>A0AAE3IJ80</accession>
<proteinExistence type="predicted"/>
<protein>
    <submittedName>
        <fullName evidence="1">Uncharacterized protein</fullName>
    </submittedName>
</protein>
<organism evidence="1 2">
    <name type="scientific">Hominimerdicola aceti</name>
    <dbReference type="NCBI Taxonomy" id="2981726"/>
    <lineage>
        <taxon>Bacteria</taxon>
        <taxon>Bacillati</taxon>
        <taxon>Bacillota</taxon>
        <taxon>Clostridia</taxon>
        <taxon>Eubacteriales</taxon>
        <taxon>Oscillospiraceae</taxon>
        <taxon>Hominimerdicola</taxon>
    </lineage>
</organism>
<dbReference type="RefSeq" id="WP_267301544.1">
    <property type="nucleotide sequence ID" value="NZ_JAOQJZ010000011.1"/>
</dbReference>
<reference evidence="1 2" key="1">
    <citation type="journal article" date="2021" name="ISME Commun">
        <title>Automated analysis of genomic sequences facilitates high-throughput and comprehensive description of bacteria.</title>
        <authorList>
            <person name="Hitch T.C.A."/>
        </authorList>
    </citation>
    <scope>NUCLEOTIDE SEQUENCE [LARGE SCALE GENOMIC DNA]</scope>
    <source>
        <strain evidence="1 2">Sanger_31</strain>
    </source>
</reference>
<evidence type="ECO:0000313" key="2">
    <source>
        <dbReference type="Proteomes" id="UP001208131"/>
    </source>
</evidence>